<dbReference type="AlphaFoldDB" id="A0A133VIR9"/>
<dbReference type="EMBL" id="LHYG01000005">
    <property type="protein sequence ID" value="KXB06345.1"/>
    <property type="molecule type" value="Genomic_DNA"/>
</dbReference>
<evidence type="ECO:0000313" key="3">
    <source>
        <dbReference type="Proteomes" id="UP000070491"/>
    </source>
</evidence>
<protein>
    <submittedName>
        <fullName evidence="2">Uncharacterized protein</fullName>
    </submittedName>
</protein>
<feature type="coiled-coil region" evidence="1">
    <location>
        <begin position="300"/>
        <end position="350"/>
    </location>
</feature>
<comment type="caution">
    <text evidence="2">The sequence shown here is derived from an EMBL/GenBank/DDBJ whole genome shotgun (WGS) entry which is preliminary data.</text>
</comment>
<name>A0A133VIR9_9EURY</name>
<reference evidence="2 3" key="1">
    <citation type="journal article" date="2016" name="Sci. Rep.">
        <title>Metabolic traits of an uncultured archaeal lineage -MSBL1- from brine pools of the Red Sea.</title>
        <authorList>
            <person name="Mwirichia R."/>
            <person name="Alam I."/>
            <person name="Rashid M."/>
            <person name="Vinu M."/>
            <person name="Ba-Alawi W."/>
            <person name="Anthony Kamau A."/>
            <person name="Kamanda Ngugi D."/>
            <person name="Goker M."/>
            <person name="Klenk H.P."/>
            <person name="Bajic V."/>
            <person name="Stingl U."/>
        </authorList>
    </citation>
    <scope>NUCLEOTIDE SEQUENCE [LARGE SCALE GENOMIC DNA]</scope>
    <source>
        <strain evidence="2">SCGC-AAA382F02</strain>
    </source>
</reference>
<keyword evidence="3" id="KW-1185">Reference proteome</keyword>
<proteinExistence type="predicted"/>
<evidence type="ECO:0000313" key="2">
    <source>
        <dbReference type="EMBL" id="KXB06345.1"/>
    </source>
</evidence>
<gene>
    <name evidence="2" type="ORF">AKJ53_00560</name>
</gene>
<dbReference type="Proteomes" id="UP000070491">
    <property type="component" value="Unassembled WGS sequence"/>
</dbReference>
<sequence length="363" mass="42344">MKKKPNLKTDFLGILMNEKNPNRLIIPSIEEDCILSKGLETEELEETSDEIVEISPCASERGKVMAEVDLSQKEGKPLLDSNVLCFLLEAYKDHFAEMKCSSRLGIGRVMWKAYRIYMYQKGKFKIRFAHNREDAIKMLNSIERIILSSIICKKCEKPAIECILNKCESCASNNSPQIIKLENFFNGPFLVRGIEAIEEAIREGLQINHKSLLEKESWPSEINGKIKRRLHEAVEYSMNFCLETSENENLKIGIVLIALAKKNLSLLEEEQAVIEMKESEIWRKNKETIGELFKLLWKINEDMLKICKRDKQNIENIQNRIAEVRNKINKIRKNEKEIDFEENLERIEKETRNSEEFIKKIKM</sequence>
<accession>A0A133VIR9</accession>
<organism evidence="2 3">
    <name type="scientific">candidate division MSBL1 archaeon SCGC-AAA382F02</name>
    <dbReference type="NCBI Taxonomy" id="1698282"/>
    <lineage>
        <taxon>Archaea</taxon>
        <taxon>Methanobacteriati</taxon>
        <taxon>Methanobacteriota</taxon>
        <taxon>candidate division MSBL1</taxon>
    </lineage>
</organism>
<keyword evidence="1" id="KW-0175">Coiled coil</keyword>
<evidence type="ECO:0000256" key="1">
    <source>
        <dbReference type="SAM" id="Coils"/>
    </source>
</evidence>